<evidence type="ECO:0000313" key="1">
    <source>
        <dbReference type="EMBL" id="TGY77146.1"/>
    </source>
</evidence>
<name>A0AC61RE47_9BACT</name>
<dbReference type="Proteomes" id="UP000306319">
    <property type="component" value="Unassembled WGS sequence"/>
</dbReference>
<keyword evidence="2" id="KW-1185">Reference proteome</keyword>
<organism evidence="1 2">
    <name type="scientific">Lepagella muris</name>
    <dbReference type="NCBI Taxonomy" id="3032870"/>
    <lineage>
        <taxon>Bacteria</taxon>
        <taxon>Pseudomonadati</taxon>
        <taxon>Bacteroidota</taxon>
        <taxon>Bacteroidia</taxon>
        <taxon>Bacteroidales</taxon>
        <taxon>Muribaculaceae</taxon>
        <taxon>Lepagella</taxon>
    </lineage>
</organism>
<protein>
    <submittedName>
        <fullName evidence="1">Uncharacterized protein</fullName>
    </submittedName>
</protein>
<proteinExistence type="predicted"/>
<dbReference type="EMBL" id="SRYB01000029">
    <property type="protein sequence ID" value="TGY77146.1"/>
    <property type="molecule type" value="Genomic_DNA"/>
</dbReference>
<sequence length="349" mass="40190">MIKITRKVYISRNYKKLDCGGSIARTDIETVMDRLGFVNIGLPQSVCHNGIYHGIKNYVSYRKALRSIRPGDMIVLQYPMKIGFDEICGVSHKKGAKIVCLIHDLSSFREKTLTPEEEICRLNQCDVLLTHNHRMREWLSSHGCRVKMIDYEIMDYIHGASGKAHEVVDRNYSLFYVGDLSPATYGYIYDLARIMPQRDIYLYGHSPSEDLLAELPNLHFEGFAKDTDLMKSHKGDFGLSWYGTSLDFGIGKIGEYMEYNNPHKISLYFRCNSPVVVWSKGGRAKFIKDNHLGICVDSLRNLESRLSMITADEYREMVGNVERVNERLKNGRYLEDVLQQAEQYLLKQT</sequence>
<reference evidence="1" key="1">
    <citation type="submission" date="2019-04" db="EMBL/GenBank/DDBJ databases">
        <title>Microbes associate with the intestines of laboratory mice.</title>
        <authorList>
            <person name="Navarre W."/>
            <person name="Wong E."/>
            <person name="Huang K."/>
            <person name="Tropini C."/>
            <person name="Ng K."/>
            <person name="Yu B."/>
        </authorList>
    </citation>
    <scope>NUCLEOTIDE SEQUENCE</scope>
    <source>
        <strain evidence="1">NM04_E33</strain>
    </source>
</reference>
<comment type="caution">
    <text evidence="1">The sequence shown here is derived from an EMBL/GenBank/DDBJ whole genome shotgun (WGS) entry which is preliminary data.</text>
</comment>
<accession>A0AC61RE47</accession>
<gene>
    <name evidence="1" type="ORF">E5331_15795</name>
</gene>
<evidence type="ECO:0000313" key="2">
    <source>
        <dbReference type="Proteomes" id="UP000306319"/>
    </source>
</evidence>